<feature type="transmembrane region" description="Helical" evidence="4">
    <location>
        <begin position="266"/>
        <end position="285"/>
    </location>
</feature>
<dbReference type="InterPro" id="IPR011701">
    <property type="entry name" value="MFS"/>
</dbReference>
<feature type="transmembrane region" description="Helical" evidence="4">
    <location>
        <begin position="297"/>
        <end position="315"/>
    </location>
</feature>
<feature type="transmembrane region" description="Helical" evidence="4">
    <location>
        <begin position="387"/>
        <end position="409"/>
    </location>
</feature>
<feature type="domain" description="Major facilitator superfamily (MFS) profile" evidence="5">
    <location>
        <begin position="19"/>
        <end position="411"/>
    </location>
</feature>
<keyword evidence="2 4" id="KW-1133">Transmembrane helix</keyword>
<dbReference type="InterPro" id="IPR020846">
    <property type="entry name" value="MFS_dom"/>
</dbReference>
<evidence type="ECO:0000313" key="6">
    <source>
        <dbReference type="EMBL" id="KHK91468.1"/>
    </source>
</evidence>
<feature type="transmembrane region" description="Helical" evidence="4">
    <location>
        <begin position="143"/>
        <end position="162"/>
    </location>
</feature>
<feature type="transmembrane region" description="Helical" evidence="4">
    <location>
        <begin position="355"/>
        <end position="375"/>
    </location>
</feature>
<evidence type="ECO:0000256" key="3">
    <source>
        <dbReference type="ARBA" id="ARBA00023136"/>
    </source>
</evidence>
<dbReference type="GO" id="GO:0022857">
    <property type="term" value="F:transmembrane transporter activity"/>
    <property type="evidence" value="ECO:0007669"/>
    <property type="project" value="InterPro"/>
</dbReference>
<dbReference type="InterPro" id="IPR050327">
    <property type="entry name" value="Proton-linked_MCT"/>
</dbReference>
<evidence type="ECO:0000256" key="1">
    <source>
        <dbReference type="ARBA" id="ARBA00022692"/>
    </source>
</evidence>
<dbReference type="PANTHER" id="PTHR11360">
    <property type="entry name" value="MONOCARBOXYLATE TRANSPORTER"/>
    <property type="match status" value="1"/>
</dbReference>
<feature type="transmembrane region" description="Helical" evidence="4">
    <location>
        <begin position="111"/>
        <end position="131"/>
    </location>
</feature>
<evidence type="ECO:0000313" key="7">
    <source>
        <dbReference type="Proteomes" id="UP000031057"/>
    </source>
</evidence>
<feature type="transmembrane region" description="Helical" evidence="4">
    <location>
        <begin position="321"/>
        <end position="343"/>
    </location>
</feature>
<feature type="transmembrane region" description="Helical" evidence="4">
    <location>
        <begin position="20"/>
        <end position="41"/>
    </location>
</feature>
<feature type="transmembrane region" description="Helical" evidence="4">
    <location>
        <begin position="53"/>
        <end position="73"/>
    </location>
</feature>
<evidence type="ECO:0000259" key="5">
    <source>
        <dbReference type="PROSITE" id="PS50850"/>
    </source>
</evidence>
<keyword evidence="7" id="KW-1185">Reference proteome</keyword>
<keyword evidence="1 4" id="KW-0812">Transmembrane</keyword>
<dbReference type="InterPro" id="IPR036259">
    <property type="entry name" value="MFS_trans_sf"/>
</dbReference>
<protein>
    <recommendedName>
        <fullName evidence="5">Major facilitator superfamily (MFS) profile domain-containing protein</fullName>
    </recommendedName>
</protein>
<dbReference type="STRING" id="1348853.LK12_11585"/>
<dbReference type="Pfam" id="PF07690">
    <property type="entry name" value="MFS_1"/>
    <property type="match status" value="1"/>
</dbReference>
<feature type="transmembrane region" description="Helical" evidence="4">
    <location>
        <begin position="232"/>
        <end position="254"/>
    </location>
</feature>
<sequence>MHGKVDSQAAAEWRDHWPVVLSSLFGIGLLTVYVYSTGLMIQPLEQEFGWTRAQITSGPTIVAVIGSIAAPFMGHAIDRFGARRIAIPGVIALCATIALLSQSGASIWSWWGLWFLVALAHPFVKPTVWIAAVSSVFAKGRGFALAVALCGASLGSTITPVLTNHLIDEFGWRLAYVLTGAIWFVVVLPLVFFFFYGAHDQARIGARMRQPASAPTTPVGLDGRTALLSLKFVKVAMAASVISMCSVAMTVNLVPIFSQDGIDRTTAAWIAGIAGLSGVAGKLTGGFLIDRLNAGRVVGIMTATPAISALLLIAYPGAVDVAVAAVALLGFAIGVEFDGAAYLVGRHFGLRRFGLVYGTVAGLVALAGGVGPVIANHAFDVTGSYLPLLWAVVPLALISGILFLTLGSYPDFDAPGKYKIQK</sequence>
<name>A0A0B1ZQE2_9SPHN</name>
<reference evidence="6 7" key="1">
    <citation type="submission" date="2014-10" db="EMBL/GenBank/DDBJ databases">
        <title>Genome sequence of Novosphingobium malaysiense MUSC 273(T).</title>
        <authorList>
            <person name="Lee L.-H."/>
        </authorList>
    </citation>
    <scope>NUCLEOTIDE SEQUENCE [LARGE SCALE GENOMIC DNA]</scope>
    <source>
        <strain evidence="6 7">MUSC 273</strain>
    </source>
</reference>
<keyword evidence="3 4" id="KW-0472">Membrane</keyword>
<comment type="caution">
    <text evidence="6">The sequence shown here is derived from an EMBL/GenBank/DDBJ whole genome shotgun (WGS) entry which is preliminary data.</text>
</comment>
<dbReference type="PANTHER" id="PTHR11360:SF284">
    <property type="entry name" value="EG:103B4.3 PROTEIN-RELATED"/>
    <property type="match status" value="1"/>
</dbReference>
<feature type="transmembrane region" description="Helical" evidence="4">
    <location>
        <begin position="174"/>
        <end position="198"/>
    </location>
</feature>
<proteinExistence type="predicted"/>
<gene>
    <name evidence="6" type="ORF">LK12_11585</name>
</gene>
<evidence type="ECO:0000256" key="2">
    <source>
        <dbReference type="ARBA" id="ARBA00022989"/>
    </source>
</evidence>
<dbReference type="SUPFAM" id="SSF103473">
    <property type="entry name" value="MFS general substrate transporter"/>
    <property type="match status" value="1"/>
</dbReference>
<dbReference type="Proteomes" id="UP000031057">
    <property type="component" value="Unassembled WGS sequence"/>
</dbReference>
<dbReference type="OrthoDB" id="9796632at2"/>
<evidence type="ECO:0000256" key="4">
    <source>
        <dbReference type="SAM" id="Phobius"/>
    </source>
</evidence>
<dbReference type="EMBL" id="JTDI01000003">
    <property type="protein sequence ID" value="KHK91468.1"/>
    <property type="molecule type" value="Genomic_DNA"/>
</dbReference>
<accession>A0A0B1ZQE2</accession>
<feature type="transmembrane region" description="Helical" evidence="4">
    <location>
        <begin position="85"/>
        <end position="105"/>
    </location>
</feature>
<dbReference type="AlphaFoldDB" id="A0A0B1ZQE2"/>
<dbReference type="RefSeq" id="WP_039283663.1">
    <property type="nucleotide sequence ID" value="NZ_JTDI01000003.1"/>
</dbReference>
<dbReference type="Gene3D" id="1.20.1250.20">
    <property type="entry name" value="MFS general substrate transporter like domains"/>
    <property type="match status" value="2"/>
</dbReference>
<organism evidence="6 7">
    <name type="scientific">Novosphingobium malaysiense</name>
    <dbReference type="NCBI Taxonomy" id="1348853"/>
    <lineage>
        <taxon>Bacteria</taxon>
        <taxon>Pseudomonadati</taxon>
        <taxon>Pseudomonadota</taxon>
        <taxon>Alphaproteobacteria</taxon>
        <taxon>Sphingomonadales</taxon>
        <taxon>Sphingomonadaceae</taxon>
        <taxon>Novosphingobium</taxon>
    </lineage>
</organism>
<dbReference type="PROSITE" id="PS50850">
    <property type="entry name" value="MFS"/>
    <property type="match status" value="1"/>
</dbReference>